<dbReference type="Gene3D" id="1.25.10.10">
    <property type="entry name" value="Leucine-rich Repeat Variant"/>
    <property type="match status" value="1"/>
</dbReference>
<dbReference type="OrthoDB" id="3268246at2759"/>
<evidence type="ECO:0000256" key="5">
    <source>
        <dbReference type="ARBA" id="ARBA00022927"/>
    </source>
</evidence>
<proteinExistence type="predicted"/>
<evidence type="ECO:0000256" key="2">
    <source>
        <dbReference type="ARBA" id="ARBA00004496"/>
    </source>
</evidence>
<dbReference type="Pfam" id="PF08506">
    <property type="entry name" value="Cse1"/>
    <property type="match status" value="1"/>
</dbReference>
<name>A0A078AKI1_STYLE</name>
<feature type="domain" description="Importin N-terminal" evidence="7">
    <location>
        <begin position="31"/>
        <end position="115"/>
    </location>
</feature>
<keyword evidence="4" id="KW-0963">Cytoplasm</keyword>
<dbReference type="OMA" id="APIMDSE"/>
<dbReference type="GO" id="GO:0031267">
    <property type="term" value="F:small GTPase binding"/>
    <property type="evidence" value="ECO:0007669"/>
    <property type="project" value="InterPro"/>
</dbReference>
<evidence type="ECO:0000313" key="8">
    <source>
        <dbReference type="EMBL" id="CDW81942.1"/>
    </source>
</evidence>
<sequence>MSSADLQSGMLHIHQLIMSSSSANKNERQNATNQLVNMKLDEPTTTILLAYIQNQQFEMSPRLIAATQLKNKIKAIYGSGNAGLDGSGAADDVSNLIDENSVNILQSSLVSLMMSSEKLIAEQFLEVISLMAKRFIYQVWPSLVPELINHLQTTQSPLIIRYALETFKKICKKYRYMFRSDALYKEINYMIENLSGQLMIQAQNCINMIQQNSQDLEAVETLFVILNSILHIIESFLAQEELPDFYEENLEQIASILSFVIECETCLPRVHNLPIIKCRAKVVRVVHVYQFKFIEYFQNYSQYFFEKIWGMVINKQVQSSKANEKLIHAIIRYLNEMSSLPNIQQFFQANMVPLFELIILPNISLTEDDVDEYEMEPETYIRNDLEESDTDTRRRQCMRFVQSLSKKFPNDVNNLIGNYVNQLLGEYQQNRNKEWMKKITVLNLIITASITQYTYRSGAESILITFEDLEKYLQSLVFPELEETKIDNISILKATCIKFIYMFRNQIPDHLVPMFVNKISDFLKSDSQVNQSYAAACIEKLLIKKCSNGQGMIFTPQNIDQNMVSKLLQNLCELLQNNKNLYAIRSLFRLIQLTQNNIVPFAEVLGQVLANFIMLAAQDEAQTSPNYLYILFETASLTLKYVKDNLEVFAKVEDSLSQSLNFVIERNITDMISYAFQIYSLFIANSPTLKDAYVMLTQSILTNSGNWGKDMKYLIPSLAQFLIAVIFKYPDLCSQYISNIQQIIINLIDVNIRMEQTSLQIASAVFEKLGVPNPDFLKQVLFNIFQTMHFYKNNTKAKLLPVPIIKSVWSFFANFMIYNGTQSLVDSTNQIQPGIIMMIMKSEGEKIRFVNSPARDKKYAIVAYSQFIADTLDIITPEVLSILTKSLIDLCFNQSNSGFQVASTVGTDTEDLLQDGAIDQTFAFQRSTYIQLNAAKIDQSDKLSQQVPVPEQMMLGVLLQVQNAKNVAISSLIDDDKHRKQLHQLSSFYNVQIN</sequence>
<dbReference type="GO" id="GO:0005635">
    <property type="term" value="C:nuclear envelope"/>
    <property type="evidence" value="ECO:0007669"/>
    <property type="project" value="TreeGrafter"/>
</dbReference>
<dbReference type="GO" id="GO:0005049">
    <property type="term" value="F:nuclear export signal receptor activity"/>
    <property type="evidence" value="ECO:0007669"/>
    <property type="project" value="TreeGrafter"/>
</dbReference>
<gene>
    <name evidence="8" type="primary">Contig19837.g21038</name>
    <name evidence="8" type="ORF">STYLEM_10966</name>
</gene>
<keyword evidence="9" id="KW-1185">Reference proteome</keyword>
<dbReference type="Proteomes" id="UP000039865">
    <property type="component" value="Unassembled WGS sequence"/>
</dbReference>
<dbReference type="GO" id="GO:0005829">
    <property type="term" value="C:cytosol"/>
    <property type="evidence" value="ECO:0007669"/>
    <property type="project" value="TreeGrafter"/>
</dbReference>
<dbReference type="PANTHER" id="PTHR10997">
    <property type="entry name" value="IMPORTIN-7, 8, 11"/>
    <property type="match status" value="1"/>
</dbReference>
<dbReference type="AlphaFoldDB" id="A0A078AKI1"/>
<organism evidence="8 9">
    <name type="scientific">Stylonychia lemnae</name>
    <name type="common">Ciliate</name>
    <dbReference type="NCBI Taxonomy" id="5949"/>
    <lineage>
        <taxon>Eukaryota</taxon>
        <taxon>Sar</taxon>
        <taxon>Alveolata</taxon>
        <taxon>Ciliophora</taxon>
        <taxon>Intramacronucleata</taxon>
        <taxon>Spirotrichea</taxon>
        <taxon>Stichotrichia</taxon>
        <taxon>Sporadotrichida</taxon>
        <taxon>Oxytrichidae</taxon>
        <taxon>Stylonychinae</taxon>
        <taxon>Stylonychia</taxon>
    </lineage>
</organism>
<dbReference type="InParanoid" id="A0A078AKI1"/>
<dbReference type="PANTHER" id="PTHR10997:SF8">
    <property type="entry name" value="EXPORTIN-2"/>
    <property type="match status" value="1"/>
</dbReference>
<keyword evidence="6" id="KW-0539">Nucleus</keyword>
<dbReference type="InterPro" id="IPR016024">
    <property type="entry name" value="ARM-type_fold"/>
</dbReference>
<evidence type="ECO:0000313" key="9">
    <source>
        <dbReference type="Proteomes" id="UP000039865"/>
    </source>
</evidence>
<evidence type="ECO:0000256" key="1">
    <source>
        <dbReference type="ARBA" id="ARBA00004123"/>
    </source>
</evidence>
<dbReference type="InterPro" id="IPR011989">
    <property type="entry name" value="ARM-like"/>
</dbReference>
<accession>A0A078AKI1</accession>
<dbReference type="GO" id="GO:0006606">
    <property type="term" value="P:protein import into nucleus"/>
    <property type="evidence" value="ECO:0007669"/>
    <property type="project" value="TreeGrafter"/>
</dbReference>
<evidence type="ECO:0000256" key="3">
    <source>
        <dbReference type="ARBA" id="ARBA00022448"/>
    </source>
</evidence>
<dbReference type="EMBL" id="CCKQ01010432">
    <property type="protein sequence ID" value="CDW81942.1"/>
    <property type="molecule type" value="Genomic_DNA"/>
</dbReference>
<evidence type="ECO:0000256" key="4">
    <source>
        <dbReference type="ARBA" id="ARBA00022490"/>
    </source>
</evidence>
<reference evidence="8 9" key="1">
    <citation type="submission" date="2014-06" db="EMBL/GenBank/DDBJ databases">
        <authorList>
            <person name="Swart Estienne"/>
        </authorList>
    </citation>
    <scope>NUCLEOTIDE SEQUENCE [LARGE SCALE GENOMIC DNA]</scope>
    <source>
        <strain evidence="8 9">130c</strain>
    </source>
</reference>
<protein>
    <submittedName>
        <fullName evidence="8">Cellular apoptosis susceptibility protein importin-alpha re-exporter</fullName>
    </submittedName>
</protein>
<keyword evidence="5" id="KW-0653">Protein transport</keyword>
<dbReference type="InterPro" id="IPR013713">
    <property type="entry name" value="XPO2_central"/>
</dbReference>
<evidence type="ECO:0000256" key="6">
    <source>
        <dbReference type="ARBA" id="ARBA00023242"/>
    </source>
</evidence>
<dbReference type="SUPFAM" id="SSF48371">
    <property type="entry name" value="ARM repeat"/>
    <property type="match status" value="1"/>
</dbReference>
<keyword evidence="3" id="KW-0813">Transport</keyword>
<dbReference type="PROSITE" id="PS50166">
    <property type="entry name" value="IMPORTIN_B_NT"/>
    <property type="match status" value="1"/>
</dbReference>
<comment type="subcellular location">
    <subcellularLocation>
        <location evidence="2">Cytoplasm</location>
    </subcellularLocation>
    <subcellularLocation>
        <location evidence="1">Nucleus</location>
    </subcellularLocation>
</comment>
<dbReference type="GO" id="GO:0006611">
    <property type="term" value="P:protein export from nucleus"/>
    <property type="evidence" value="ECO:0007669"/>
    <property type="project" value="TreeGrafter"/>
</dbReference>
<evidence type="ECO:0000259" key="7">
    <source>
        <dbReference type="PROSITE" id="PS50166"/>
    </source>
</evidence>
<dbReference type="InterPro" id="IPR001494">
    <property type="entry name" value="Importin-beta_N"/>
</dbReference>